<dbReference type="Proteomes" id="UP000321307">
    <property type="component" value="Unassembled WGS sequence"/>
</dbReference>
<sequence length="136" mass="14881">MIIAGRIIGVLALGLIQWSLYAAPPHLPANPQLACLHERLIVNTTYTVTLKSTPASGYGWQLKQLPPLLNLQNTYYTPANHCQAGVTGCHGNQTFVFKVLTSGTGTLQWSYGRMWVPPSTISHCVDIIVQPSLDRP</sequence>
<dbReference type="AlphaFoldDB" id="A0A9X9G1I8"/>
<evidence type="ECO:0000256" key="2">
    <source>
        <dbReference type="ARBA" id="ARBA00022704"/>
    </source>
</evidence>
<dbReference type="GO" id="GO:0004869">
    <property type="term" value="F:cysteine-type endopeptidase inhibitor activity"/>
    <property type="evidence" value="ECO:0007669"/>
    <property type="project" value="UniProtKB-KW"/>
</dbReference>
<dbReference type="InterPro" id="IPR036331">
    <property type="entry name" value="Chagasin-like_sf"/>
</dbReference>
<dbReference type="SUPFAM" id="SSF141066">
    <property type="entry name" value="ICP-like"/>
    <property type="match status" value="1"/>
</dbReference>
<dbReference type="RefSeq" id="WP_147838848.1">
    <property type="nucleotide sequence ID" value="NZ_VOUP01000013.1"/>
</dbReference>
<gene>
    <name evidence="4" type="ORF">FOT63_20200</name>
</gene>
<evidence type="ECO:0000259" key="3">
    <source>
        <dbReference type="Pfam" id="PF09394"/>
    </source>
</evidence>
<keyword evidence="1" id="KW-0646">Protease inhibitor</keyword>
<dbReference type="EMBL" id="VOUP01000013">
    <property type="protein sequence ID" value="TXE26723.1"/>
    <property type="molecule type" value="Genomic_DNA"/>
</dbReference>
<name>A0A9X9G1I8_9GAMM</name>
<proteinExistence type="predicted"/>
<dbReference type="Pfam" id="PF09394">
    <property type="entry name" value="Inhibitor_I42"/>
    <property type="match status" value="1"/>
</dbReference>
<organism evidence="4 5">
    <name type="scientific">Serratia ureilytica</name>
    <dbReference type="NCBI Taxonomy" id="300181"/>
    <lineage>
        <taxon>Bacteria</taxon>
        <taxon>Pseudomonadati</taxon>
        <taxon>Pseudomonadota</taxon>
        <taxon>Gammaproteobacteria</taxon>
        <taxon>Enterobacterales</taxon>
        <taxon>Yersiniaceae</taxon>
        <taxon>Serratia</taxon>
    </lineage>
</organism>
<dbReference type="Gene3D" id="2.60.40.2020">
    <property type="match status" value="1"/>
</dbReference>
<feature type="domain" description="Proteinase inhibitor I42 chagasin" evidence="3">
    <location>
        <begin position="41"/>
        <end position="120"/>
    </location>
</feature>
<evidence type="ECO:0000313" key="5">
    <source>
        <dbReference type="Proteomes" id="UP000321307"/>
    </source>
</evidence>
<reference evidence="4 5" key="1">
    <citation type="submission" date="2019-07" db="EMBL/GenBank/DDBJ databases">
        <title>Serratia strains were isolated from fresh produce.</title>
        <authorList>
            <person name="Cho G.-S."/>
            <person name="Stein M."/>
            <person name="Lee W."/>
            <person name="Suh S.H."/>
            <person name="Franz C.M.A.P."/>
        </authorList>
    </citation>
    <scope>NUCLEOTIDE SEQUENCE [LARGE SCALE GENOMIC DNA]</scope>
    <source>
        <strain evidence="4 5">S17</strain>
    </source>
</reference>
<evidence type="ECO:0000256" key="1">
    <source>
        <dbReference type="ARBA" id="ARBA00022690"/>
    </source>
</evidence>
<protein>
    <submittedName>
        <fullName evidence="4">Protease inhibitor I42 family protein</fullName>
    </submittedName>
</protein>
<evidence type="ECO:0000313" key="4">
    <source>
        <dbReference type="EMBL" id="TXE26723.1"/>
    </source>
</evidence>
<dbReference type="InterPro" id="IPR018990">
    <property type="entry name" value="Prot_inh_I42_chagasin"/>
</dbReference>
<keyword evidence="2" id="KW-0789">Thiol protease inhibitor</keyword>
<comment type="caution">
    <text evidence="4">The sequence shown here is derived from an EMBL/GenBank/DDBJ whole genome shotgun (WGS) entry which is preliminary data.</text>
</comment>
<accession>A0A9X9G1I8</accession>